<evidence type="ECO:0000256" key="5">
    <source>
        <dbReference type="ARBA" id="ARBA00023136"/>
    </source>
</evidence>
<dbReference type="InterPro" id="IPR032818">
    <property type="entry name" value="DedA-like"/>
</dbReference>
<evidence type="ECO:0000256" key="2">
    <source>
        <dbReference type="ARBA" id="ARBA00022475"/>
    </source>
</evidence>
<evidence type="ECO:0000256" key="1">
    <source>
        <dbReference type="ARBA" id="ARBA00004651"/>
    </source>
</evidence>
<feature type="domain" description="VTT" evidence="7">
    <location>
        <begin position="39"/>
        <end position="172"/>
    </location>
</feature>
<reference evidence="8" key="1">
    <citation type="submission" date="2020-05" db="EMBL/GenBank/DDBJ databases">
        <authorList>
            <person name="Chiriac C."/>
            <person name="Salcher M."/>
            <person name="Ghai R."/>
            <person name="Kavagutti S V."/>
        </authorList>
    </citation>
    <scope>NUCLEOTIDE SEQUENCE</scope>
</reference>
<dbReference type="GO" id="GO:0005886">
    <property type="term" value="C:plasma membrane"/>
    <property type="evidence" value="ECO:0007669"/>
    <property type="project" value="UniProtKB-SubCell"/>
</dbReference>
<dbReference type="EMBL" id="CAEZSP010000094">
    <property type="protein sequence ID" value="CAB4551195.1"/>
    <property type="molecule type" value="Genomic_DNA"/>
</dbReference>
<evidence type="ECO:0000313" key="8">
    <source>
        <dbReference type="EMBL" id="CAB4551195.1"/>
    </source>
</evidence>
<name>A0A6J6CJ46_9ZZZZ</name>
<evidence type="ECO:0000259" key="7">
    <source>
        <dbReference type="Pfam" id="PF09335"/>
    </source>
</evidence>
<dbReference type="InterPro" id="IPR032816">
    <property type="entry name" value="VTT_dom"/>
</dbReference>
<evidence type="ECO:0000256" key="4">
    <source>
        <dbReference type="ARBA" id="ARBA00022989"/>
    </source>
</evidence>
<keyword evidence="2" id="KW-1003">Cell membrane</keyword>
<comment type="subcellular location">
    <subcellularLocation>
        <location evidence="1">Cell membrane</location>
        <topology evidence="1">Multi-pass membrane protein</topology>
    </subcellularLocation>
</comment>
<sequence>MEFVKSLFHPESIVGDLGLIGIILIIFAETGLLVGLAFPGDSLLFIAGVAASGAGKELLGGASLAALPLFIGTAIAAVTGSQLGYFLGAKYGPKIFDRPDGRFFTKARVASTERWLLKYGIGKAIFLARFTPFARTLLNPIIGTIGYPAKKFFFWNLISALVWTQGVIALGYVVGNRVEGSVDGYLLPVVGLILWLSLIPVFIEFYRERKAKRLKP</sequence>
<protein>
    <submittedName>
        <fullName evidence="8">Unannotated protein</fullName>
    </submittedName>
</protein>
<feature type="transmembrane region" description="Helical" evidence="6">
    <location>
        <begin position="58"/>
        <end position="88"/>
    </location>
</feature>
<dbReference type="Pfam" id="PF09335">
    <property type="entry name" value="VTT_dom"/>
    <property type="match status" value="1"/>
</dbReference>
<keyword evidence="5 6" id="KW-0472">Membrane</keyword>
<evidence type="ECO:0000256" key="6">
    <source>
        <dbReference type="SAM" id="Phobius"/>
    </source>
</evidence>
<dbReference type="PANTHER" id="PTHR30353">
    <property type="entry name" value="INNER MEMBRANE PROTEIN DEDA-RELATED"/>
    <property type="match status" value="1"/>
</dbReference>
<proteinExistence type="predicted"/>
<evidence type="ECO:0000256" key="3">
    <source>
        <dbReference type="ARBA" id="ARBA00022692"/>
    </source>
</evidence>
<dbReference type="AlphaFoldDB" id="A0A6J6CJ46"/>
<organism evidence="8">
    <name type="scientific">freshwater metagenome</name>
    <dbReference type="NCBI Taxonomy" id="449393"/>
    <lineage>
        <taxon>unclassified sequences</taxon>
        <taxon>metagenomes</taxon>
        <taxon>ecological metagenomes</taxon>
    </lineage>
</organism>
<accession>A0A6J6CJ46</accession>
<feature type="transmembrane region" description="Helical" evidence="6">
    <location>
        <begin position="185"/>
        <end position="206"/>
    </location>
</feature>
<feature type="transmembrane region" description="Helical" evidence="6">
    <location>
        <begin position="12"/>
        <end position="38"/>
    </location>
</feature>
<dbReference type="PANTHER" id="PTHR30353:SF0">
    <property type="entry name" value="TRANSMEMBRANE PROTEIN"/>
    <property type="match status" value="1"/>
</dbReference>
<feature type="transmembrane region" description="Helical" evidence="6">
    <location>
        <begin position="152"/>
        <end position="173"/>
    </location>
</feature>
<keyword evidence="3 6" id="KW-0812">Transmembrane</keyword>
<gene>
    <name evidence="8" type="ORF">UFOPK1440_01154</name>
</gene>
<keyword evidence="4 6" id="KW-1133">Transmembrane helix</keyword>